<dbReference type="AlphaFoldDB" id="A0A931FQG4"/>
<feature type="compositionally biased region" description="Basic residues" evidence="1">
    <location>
        <begin position="102"/>
        <end position="113"/>
    </location>
</feature>
<keyword evidence="3" id="KW-1185">Reference proteome</keyword>
<reference evidence="2" key="1">
    <citation type="submission" date="2020-11" db="EMBL/GenBank/DDBJ databases">
        <authorList>
            <person name="Kim M.K."/>
        </authorList>
    </citation>
    <scope>NUCLEOTIDE SEQUENCE</scope>
    <source>
        <strain evidence="2">BT350</strain>
    </source>
</reference>
<dbReference type="Proteomes" id="UP000599312">
    <property type="component" value="Unassembled WGS sequence"/>
</dbReference>
<proteinExistence type="predicted"/>
<dbReference type="EMBL" id="JADQDO010000007">
    <property type="protein sequence ID" value="MBF9234607.1"/>
    <property type="molecule type" value="Genomic_DNA"/>
</dbReference>
<accession>A0A931FQG4</accession>
<organism evidence="2 3">
    <name type="scientific">Microvirga alba</name>
    <dbReference type="NCBI Taxonomy" id="2791025"/>
    <lineage>
        <taxon>Bacteria</taxon>
        <taxon>Pseudomonadati</taxon>
        <taxon>Pseudomonadota</taxon>
        <taxon>Alphaproteobacteria</taxon>
        <taxon>Hyphomicrobiales</taxon>
        <taxon>Methylobacteriaceae</taxon>
        <taxon>Microvirga</taxon>
    </lineage>
</organism>
<name>A0A931FQG4_9HYPH</name>
<evidence type="ECO:0000313" key="3">
    <source>
        <dbReference type="Proteomes" id="UP000599312"/>
    </source>
</evidence>
<dbReference type="RefSeq" id="WP_196272596.1">
    <property type="nucleotide sequence ID" value="NZ_JADQDO010000007.1"/>
</dbReference>
<sequence>MVRLDLIKSGRISGLMLVRDWDDGTAGLPIPWVTQAGDLSYMAHEAKRLIRLAGLRDELSLTSFRHGGMTEMGDADLTDSARSPVIRRRRPADLRQTDTKADHRRHQKGRSVRTNRGDLSE</sequence>
<protein>
    <submittedName>
        <fullName evidence="2">Uncharacterized protein</fullName>
    </submittedName>
</protein>
<feature type="compositionally biased region" description="Basic and acidic residues" evidence="1">
    <location>
        <begin position="91"/>
        <end position="101"/>
    </location>
</feature>
<evidence type="ECO:0000313" key="2">
    <source>
        <dbReference type="EMBL" id="MBF9234607.1"/>
    </source>
</evidence>
<feature type="region of interest" description="Disordered" evidence="1">
    <location>
        <begin position="68"/>
        <end position="121"/>
    </location>
</feature>
<comment type="caution">
    <text evidence="2">The sequence shown here is derived from an EMBL/GenBank/DDBJ whole genome shotgun (WGS) entry which is preliminary data.</text>
</comment>
<evidence type="ECO:0000256" key="1">
    <source>
        <dbReference type="SAM" id="MobiDB-lite"/>
    </source>
</evidence>
<gene>
    <name evidence="2" type="ORF">I2H38_14610</name>
</gene>